<evidence type="ECO:0000313" key="2">
    <source>
        <dbReference type="EMBL" id="GIM27953.1"/>
    </source>
</evidence>
<reference evidence="2" key="1">
    <citation type="submission" date="2021-03" db="EMBL/GenBank/DDBJ databases">
        <title>Taxonomic study of Clostridium polyendosporum from meadow-gley soil under rice.</title>
        <authorList>
            <person name="Kobayashi H."/>
            <person name="Tanizawa Y."/>
            <person name="Yagura M."/>
        </authorList>
    </citation>
    <scope>NUCLEOTIDE SEQUENCE</scope>
    <source>
        <strain evidence="2">JCM 30710</strain>
    </source>
</reference>
<organism evidence="2 3">
    <name type="scientific">Clostridium polyendosporum</name>
    <dbReference type="NCBI Taxonomy" id="69208"/>
    <lineage>
        <taxon>Bacteria</taxon>
        <taxon>Bacillati</taxon>
        <taxon>Bacillota</taxon>
        <taxon>Clostridia</taxon>
        <taxon>Eubacteriales</taxon>
        <taxon>Clostridiaceae</taxon>
        <taxon>Clostridium</taxon>
    </lineage>
</organism>
<evidence type="ECO:0000256" key="1">
    <source>
        <dbReference type="SAM" id="Phobius"/>
    </source>
</evidence>
<dbReference type="RefSeq" id="WP_212902703.1">
    <property type="nucleotide sequence ID" value="NZ_BOPZ01000003.1"/>
</dbReference>
<feature type="transmembrane region" description="Helical" evidence="1">
    <location>
        <begin position="6"/>
        <end position="24"/>
    </location>
</feature>
<keyword evidence="3" id="KW-1185">Reference proteome</keyword>
<keyword evidence="1" id="KW-0812">Transmembrane</keyword>
<dbReference type="Pfam" id="PF06686">
    <property type="entry name" value="SpoIIIAC"/>
    <property type="match status" value="1"/>
</dbReference>
<evidence type="ECO:0000313" key="3">
    <source>
        <dbReference type="Proteomes" id="UP000679179"/>
    </source>
</evidence>
<dbReference type="NCBIfam" id="TIGR02848">
    <property type="entry name" value="spore_III_AC"/>
    <property type="match status" value="1"/>
</dbReference>
<dbReference type="InterPro" id="IPR025664">
    <property type="entry name" value="Spore_III_AC/AD"/>
</dbReference>
<name>A0A919RZR2_9CLOT</name>
<dbReference type="Proteomes" id="UP000679179">
    <property type="component" value="Unassembled WGS sequence"/>
</dbReference>
<dbReference type="EMBL" id="BOPZ01000003">
    <property type="protein sequence ID" value="GIM27953.1"/>
    <property type="molecule type" value="Genomic_DNA"/>
</dbReference>
<gene>
    <name evidence="2" type="ORF">CPJCM30710_06190</name>
</gene>
<comment type="caution">
    <text evidence="2">The sequence shown here is derived from an EMBL/GenBank/DDBJ whole genome shotgun (WGS) entry which is preliminary data.</text>
</comment>
<dbReference type="InterPro" id="IPR009570">
    <property type="entry name" value="Spore_III_AC"/>
</dbReference>
<dbReference type="AlphaFoldDB" id="A0A919RZR2"/>
<feature type="transmembrane region" description="Helical" evidence="1">
    <location>
        <begin position="36"/>
        <end position="56"/>
    </location>
</feature>
<accession>A0A919RZR2</accession>
<sequence>MLDLSLLFKIAGAGILLVIIEKVLDSSGKKEIATIANIAGIVIILMMVITLISRLFDSVKTMFML</sequence>
<protein>
    <submittedName>
        <fullName evidence="2">Stage III sporulation protein AC</fullName>
    </submittedName>
</protein>
<proteinExistence type="predicted"/>
<keyword evidence="1" id="KW-1133">Transmembrane helix</keyword>
<keyword evidence="1" id="KW-0472">Membrane</keyword>